<dbReference type="AlphaFoldDB" id="A0A370U8H1"/>
<protein>
    <recommendedName>
        <fullName evidence="3">Transposase DDE domain-containing protein</fullName>
    </recommendedName>
</protein>
<dbReference type="Proteomes" id="UP000254326">
    <property type="component" value="Unassembled WGS sequence"/>
</dbReference>
<comment type="caution">
    <text evidence="1">The sequence shown here is derived from an EMBL/GenBank/DDBJ whole genome shotgun (WGS) entry which is preliminary data.</text>
</comment>
<accession>A0A370U8H1</accession>
<evidence type="ECO:0000313" key="2">
    <source>
        <dbReference type="Proteomes" id="UP000254326"/>
    </source>
</evidence>
<name>A0A370U8H1_9GAMM</name>
<evidence type="ECO:0008006" key="3">
    <source>
        <dbReference type="Google" id="ProtNLM"/>
    </source>
</evidence>
<reference evidence="1 2" key="1">
    <citation type="submission" date="2018-06" db="EMBL/GenBank/DDBJ databases">
        <title>Marinomonas sp. YLB-05 draft genome sequence.</title>
        <authorList>
            <person name="Yu L."/>
            <person name="Tang X."/>
        </authorList>
    </citation>
    <scope>NUCLEOTIDE SEQUENCE [LARGE SCALE GENOMIC DNA]</scope>
    <source>
        <strain evidence="1 2">YLB-05</strain>
    </source>
</reference>
<dbReference type="EMBL" id="QKRA01000004">
    <property type="protein sequence ID" value="RDL44062.1"/>
    <property type="molecule type" value="Genomic_DNA"/>
</dbReference>
<evidence type="ECO:0000313" key="1">
    <source>
        <dbReference type="EMBL" id="RDL44062.1"/>
    </source>
</evidence>
<proteinExistence type="predicted"/>
<keyword evidence="2" id="KW-1185">Reference proteome</keyword>
<organism evidence="1 2">
    <name type="scientific">Marinomonas piezotolerans</name>
    <dbReference type="NCBI Taxonomy" id="2213058"/>
    <lineage>
        <taxon>Bacteria</taxon>
        <taxon>Pseudomonadati</taxon>
        <taxon>Pseudomonadota</taxon>
        <taxon>Gammaproteobacteria</taxon>
        <taxon>Oceanospirillales</taxon>
        <taxon>Oceanospirillaceae</taxon>
        <taxon>Marinomonas</taxon>
    </lineage>
</organism>
<gene>
    <name evidence="1" type="ORF">DN730_10520</name>
</gene>
<sequence>MHPHINKEPVNTKPIKASTRTKAQLPFRMLKFQIGFRKVIYKDLSNNDNKLTVLFARGNILGVDQIIRPVLGVIHFDNIRWSFFKLHLMLSMQPKN</sequence>